<sequence>MAGPAVTHRSLALNEPIEEDAEEAILRKSYCGLIGLAATAQIVAPDQVALLCVEDIKSLIGWRFNCRLRCGKVELLTMGDSRREVMDFLLPIDKETQFHPHLGNAARERAKSTRIDIDFWSLPAKLSSGRTDDTPESISEFDGTLHVNSAPETNCGLTMAVAVITRGAELTYCRRRVYSSLRDRTSFWRPLSLPSSDNGQYRSIHPPGYTRAAFNPTSSAIITSPPSPPAILDRTYSRDRNAY</sequence>
<accession>A0A9Q8WEN6</accession>
<evidence type="ECO:0000313" key="3">
    <source>
        <dbReference type="Proteomes" id="UP000830671"/>
    </source>
</evidence>
<evidence type="ECO:0000256" key="1">
    <source>
        <dbReference type="SAM" id="MobiDB-lite"/>
    </source>
</evidence>
<keyword evidence="3" id="KW-1185">Reference proteome</keyword>
<evidence type="ECO:0000313" key="2">
    <source>
        <dbReference type="EMBL" id="UQC80002.1"/>
    </source>
</evidence>
<gene>
    <name evidence="2" type="ORF">CLUP02_05483</name>
</gene>
<dbReference type="RefSeq" id="XP_049141633.1">
    <property type="nucleotide sequence ID" value="XM_049284490.1"/>
</dbReference>
<reference evidence="2" key="1">
    <citation type="journal article" date="2021" name="Mol. Plant Microbe Interact.">
        <title>Complete Genome Sequence of the Plant-Pathogenic Fungus Colletotrichum lupini.</title>
        <authorList>
            <person name="Baroncelli R."/>
            <person name="Pensec F."/>
            <person name="Da Lio D."/>
            <person name="Boufleur T."/>
            <person name="Vicente I."/>
            <person name="Sarrocco S."/>
            <person name="Picot A."/>
            <person name="Baraldi E."/>
            <person name="Sukno S."/>
            <person name="Thon M."/>
            <person name="Le Floch G."/>
        </authorList>
    </citation>
    <scope>NUCLEOTIDE SEQUENCE</scope>
    <source>
        <strain evidence="2">IMI 504893</strain>
    </source>
</reference>
<name>A0A9Q8WEN6_9PEZI</name>
<dbReference type="KEGG" id="clup:CLUP02_05483"/>
<protein>
    <submittedName>
        <fullName evidence="2">Uncharacterized protein</fullName>
    </submittedName>
</protein>
<feature type="region of interest" description="Disordered" evidence="1">
    <location>
        <begin position="219"/>
        <end position="243"/>
    </location>
</feature>
<dbReference type="Proteomes" id="UP000830671">
    <property type="component" value="Chromosome 3"/>
</dbReference>
<organism evidence="2 3">
    <name type="scientific">Colletotrichum lupini</name>
    <dbReference type="NCBI Taxonomy" id="145971"/>
    <lineage>
        <taxon>Eukaryota</taxon>
        <taxon>Fungi</taxon>
        <taxon>Dikarya</taxon>
        <taxon>Ascomycota</taxon>
        <taxon>Pezizomycotina</taxon>
        <taxon>Sordariomycetes</taxon>
        <taxon>Hypocreomycetidae</taxon>
        <taxon>Glomerellales</taxon>
        <taxon>Glomerellaceae</taxon>
        <taxon>Colletotrichum</taxon>
        <taxon>Colletotrichum acutatum species complex</taxon>
    </lineage>
</organism>
<proteinExistence type="predicted"/>
<dbReference type="AlphaFoldDB" id="A0A9Q8WEN6"/>
<dbReference type="GeneID" id="73339500"/>
<dbReference type="EMBL" id="CP019475">
    <property type="protein sequence ID" value="UQC80002.1"/>
    <property type="molecule type" value="Genomic_DNA"/>
</dbReference>